<gene>
    <name evidence="1" type="ORF">VITFI_CDS0987</name>
</gene>
<sequence>MVALEGVYVPALFLTGSGGKSAEAGQRAQAAMQRLAQAWVTLRPTFAGLWPRDAAWQRSVGQVQQHIDEGAQRTQQGAWAAAHEALEHVREVLAQARQAKGLVFLPDRYTVFHAEMEALVAAGAAAVLDRPALRARYTRARALWQGIVDTAVDVERDGLSPARQTQQARALAEETTALSLLSQALDDADDAVLRQRLVALKAPFVRAYTAFGRELER</sequence>
<dbReference type="Proteomes" id="UP000199729">
    <property type="component" value="Chromosome"/>
</dbReference>
<protein>
    <submittedName>
        <fullName evidence="1">Uncharacterized protein</fullName>
    </submittedName>
</protein>
<name>A0A221KCR3_VITFI</name>
<reference evidence="1 2" key="1">
    <citation type="submission" date="2017-07" db="EMBL/GenBank/DDBJ databases">
        <title>Complete Genome Sequence of the cosmetic ferment Vitreoscilla filiformis (ATCC15551).</title>
        <authorList>
            <person name="Contreras S."/>
            <person name="Sagory-Zalkind P."/>
            <person name="Blanquart H."/>
            <person name="Iltis A."/>
            <person name="Morand S.C."/>
        </authorList>
    </citation>
    <scope>NUCLEOTIDE SEQUENCE [LARGE SCALE GENOMIC DNA]</scope>
    <source>
        <strain evidence="1 2">ATCC 15551</strain>
    </source>
</reference>
<organism evidence="1 2">
    <name type="scientific">Vitreoscilla filiformis</name>
    <dbReference type="NCBI Taxonomy" id="63"/>
    <lineage>
        <taxon>Bacteria</taxon>
        <taxon>Pseudomonadati</taxon>
        <taxon>Pseudomonadota</taxon>
        <taxon>Betaproteobacteria</taxon>
        <taxon>Neisseriales</taxon>
        <taxon>Neisseriaceae</taxon>
        <taxon>Vitreoscilla</taxon>
    </lineage>
</organism>
<dbReference type="AlphaFoldDB" id="A0A221KCR3"/>
<keyword evidence="2" id="KW-1185">Reference proteome</keyword>
<evidence type="ECO:0000313" key="1">
    <source>
        <dbReference type="EMBL" id="ASM76765.1"/>
    </source>
</evidence>
<dbReference type="KEGG" id="vff:VITFI_CDS0987"/>
<proteinExistence type="predicted"/>
<dbReference type="EMBL" id="CP022423">
    <property type="protein sequence ID" value="ASM76765.1"/>
    <property type="molecule type" value="Genomic_DNA"/>
</dbReference>
<evidence type="ECO:0000313" key="2">
    <source>
        <dbReference type="Proteomes" id="UP000199729"/>
    </source>
</evidence>
<accession>A0A221KCR3</accession>